<feature type="domain" description="Agenet" evidence="1">
    <location>
        <begin position="252"/>
        <end position="308"/>
    </location>
</feature>
<dbReference type="Gene3D" id="2.30.30.140">
    <property type="match status" value="1"/>
</dbReference>
<dbReference type="AlphaFoldDB" id="A0AAN9SAG2"/>
<feature type="domain" description="Agenet" evidence="1">
    <location>
        <begin position="93"/>
        <end position="149"/>
    </location>
</feature>
<comment type="caution">
    <text evidence="2">The sequence shown here is derived from an EMBL/GenBank/DDBJ whole genome shotgun (WGS) entry which is preliminary data.</text>
</comment>
<proteinExistence type="predicted"/>
<dbReference type="InterPro" id="IPR014002">
    <property type="entry name" value="Agenet_dom_plant"/>
</dbReference>
<keyword evidence="3" id="KW-1185">Reference proteome</keyword>
<name>A0AAN9SAG2_PSOTE</name>
<feature type="domain" description="Agenet" evidence="1">
    <location>
        <begin position="22"/>
        <end position="91"/>
    </location>
</feature>
<protein>
    <recommendedName>
        <fullName evidence="1">Agenet domain-containing protein</fullName>
    </recommendedName>
</protein>
<accession>A0AAN9SAG2</accession>
<evidence type="ECO:0000313" key="3">
    <source>
        <dbReference type="Proteomes" id="UP001386955"/>
    </source>
</evidence>
<dbReference type="CDD" id="cd20406">
    <property type="entry name" value="Tudor_Agenet_AtDUF_rpt2_4"/>
    <property type="match status" value="2"/>
</dbReference>
<dbReference type="PANTHER" id="PTHR31917">
    <property type="entry name" value="AGENET DOMAIN-CONTAINING PROTEIN-RELATED"/>
    <property type="match status" value="1"/>
</dbReference>
<dbReference type="EMBL" id="JAYMYS010000005">
    <property type="protein sequence ID" value="KAK7392100.1"/>
    <property type="molecule type" value="Genomic_DNA"/>
</dbReference>
<evidence type="ECO:0000313" key="2">
    <source>
        <dbReference type="EMBL" id="KAK7392100.1"/>
    </source>
</evidence>
<feature type="domain" description="Agenet" evidence="1">
    <location>
        <begin position="181"/>
        <end position="249"/>
    </location>
</feature>
<dbReference type="InterPro" id="IPR008395">
    <property type="entry name" value="Agenet-like_dom"/>
</dbReference>
<reference evidence="2 3" key="1">
    <citation type="submission" date="2024-01" db="EMBL/GenBank/DDBJ databases">
        <title>The genomes of 5 underutilized Papilionoideae crops provide insights into root nodulation and disease resistanc.</title>
        <authorList>
            <person name="Jiang F."/>
        </authorList>
    </citation>
    <scope>NUCLEOTIDE SEQUENCE [LARGE SCALE GENOMIC DNA]</scope>
    <source>
        <strain evidence="2">DUOXIRENSHENG_FW03</strain>
        <tissue evidence="2">Leaves</tissue>
    </source>
</reference>
<organism evidence="2 3">
    <name type="scientific">Psophocarpus tetragonolobus</name>
    <name type="common">Winged bean</name>
    <name type="synonym">Dolichos tetragonolobus</name>
    <dbReference type="NCBI Taxonomy" id="3891"/>
    <lineage>
        <taxon>Eukaryota</taxon>
        <taxon>Viridiplantae</taxon>
        <taxon>Streptophyta</taxon>
        <taxon>Embryophyta</taxon>
        <taxon>Tracheophyta</taxon>
        <taxon>Spermatophyta</taxon>
        <taxon>Magnoliopsida</taxon>
        <taxon>eudicotyledons</taxon>
        <taxon>Gunneridae</taxon>
        <taxon>Pentapetalae</taxon>
        <taxon>rosids</taxon>
        <taxon>fabids</taxon>
        <taxon>Fabales</taxon>
        <taxon>Fabaceae</taxon>
        <taxon>Papilionoideae</taxon>
        <taxon>50 kb inversion clade</taxon>
        <taxon>NPAAA clade</taxon>
        <taxon>indigoferoid/millettioid clade</taxon>
        <taxon>Phaseoleae</taxon>
        <taxon>Psophocarpus</taxon>
    </lineage>
</organism>
<dbReference type="Pfam" id="PF05641">
    <property type="entry name" value="Agenet"/>
    <property type="match status" value="4"/>
</dbReference>
<gene>
    <name evidence="2" type="ORF">VNO78_20527</name>
</gene>
<dbReference type="PANTHER" id="PTHR31917:SF147">
    <property type="entry name" value="AGENET DOMAIN-CONTAINING PROTEIN"/>
    <property type="match status" value="1"/>
</dbReference>
<dbReference type="SMART" id="SM00743">
    <property type="entry name" value="Agenet"/>
    <property type="match status" value="4"/>
</dbReference>
<dbReference type="CDD" id="cd20405">
    <property type="entry name" value="Tudor_Agenet_AtDUF_rpt1_3"/>
    <property type="match status" value="2"/>
</dbReference>
<sequence length="425" mass="48342">MVMVRTPKPKASPSAATAAAAAFFKPGTAVEVSSEDDGFRGSWFSGTIIRCLASERFLVEYDNLMADEKSSKRLREILALRHLRPILPPETGRVFKFGDEVDAYHHDGWWEGHITQELANDTFAVYFRASKEQLVFPKEQLRLHREWFNHNWVPPLPQSPPQQDNRESEEVLLTVETVKEEEFSVGRIVEVSSDEDGFSGAWFAATVVEAVSKDKFVIEYQTLLADDDSQLLREEVDVLHLRPLPPDVTVDGQFSLLDEVDALYNDGWWVGVISKLLDDSRYIVYFRSSNEELEFQHSQLRLHQDWIDGKWFMASKPRLSLTLSILMLVVNIAPKTGVTATCDTSGDPSFQHRKPKKEEACQSSGYELDEFTEIVEKKDQEQCQKCSKFDLSLIVVLDLHPPLAPWSSASKIPICRYCSLLALKL</sequence>
<evidence type="ECO:0000259" key="1">
    <source>
        <dbReference type="SMART" id="SM00743"/>
    </source>
</evidence>
<dbReference type="Proteomes" id="UP001386955">
    <property type="component" value="Unassembled WGS sequence"/>
</dbReference>